<feature type="transmembrane region" description="Helical" evidence="10">
    <location>
        <begin position="9"/>
        <end position="30"/>
    </location>
</feature>
<evidence type="ECO:0000256" key="7">
    <source>
        <dbReference type="ARBA" id="ARBA00023136"/>
    </source>
</evidence>
<evidence type="ECO:0000313" key="13">
    <source>
        <dbReference type="EMBL" id="CAN98863.1"/>
    </source>
</evidence>
<gene>
    <name evidence="13" type="primary">pilD</name>
    <name evidence="13" type="ordered locus">sce8692</name>
</gene>
<dbReference type="Proteomes" id="UP000002139">
    <property type="component" value="Chromosome"/>
</dbReference>
<keyword evidence="9" id="KW-0808">Transferase</keyword>
<dbReference type="EMBL" id="AM746676">
    <property type="protein sequence ID" value="CAN98863.1"/>
    <property type="molecule type" value="Genomic_DNA"/>
</dbReference>
<dbReference type="MEROPS" id="A24.019"/>
<keyword evidence="14" id="KW-1185">Reference proteome</keyword>
<evidence type="ECO:0000256" key="2">
    <source>
        <dbReference type="ARBA" id="ARBA00005801"/>
    </source>
</evidence>
<evidence type="ECO:0000256" key="1">
    <source>
        <dbReference type="ARBA" id="ARBA00004429"/>
    </source>
</evidence>
<dbReference type="InterPro" id="IPR000045">
    <property type="entry name" value="Prepilin_IV_endopep_pep"/>
</dbReference>
<sequence>MMLADFPPWFLRAFGLCFGLLWGSFLNVVIHRVPRELSVVRPGSCCPACGAPIRAYDNIPVLSYLLLRGRARCCGVPVSPRYPLVEAAGGLLSLAIIEVIILRLPGTTPALHALATYTAGLALALGLLAATFIDLEHMFIPDSITIGGAVLGVATASLRSMSFVDALVGAAVGFGIVWLPFVVIYPRIRGGRVGMGLGDAKLLMLAGAWFGWGGALFVLGAGAVQGSIIAIAMLILRGSIEEPEAVRLEREQIRAELAAMSPDERAAAEEELAQDPLAEEPREGFGQARMAFGPFLALATLECLLVGRDVLDAYLSWIDAG</sequence>
<keyword evidence="6 10" id="KW-1133">Transmembrane helix</keyword>
<evidence type="ECO:0000256" key="3">
    <source>
        <dbReference type="ARBA" id="ARBA00022475"/>
    </source>
</evidence>
<dbReference type="GO" id="GO:0005886">
    <property type="term" value="C:plasma membrane"/>
    <property type="evidence" value="ECO:0007669"/>
    <property type="project" value="UniProtKB-SubCell"/>
</dbReference>
<comment type="function">
    <text evidence="9">Plays an essential role in type IV pili and type II pseudopili formation by proteolytically removing the leader sequence from substrate proteins and subsequently monomethylating the alpha-amino group of the newly exposed N-terminal phenylalanine.</text>
</comment>
<evidence type="ECO:0000259" key="12">
    <source>
        <dbReference type="Pfam" id="PF06750"/>
    </source>
</evidence>
<evidence type="ECO:0000256" key="4">
    <source>
        <dbReference type="ARBA" id="ARBA00022519"/>
    </source>
</evidence>
<dbReference type="AlphaFoldDB" id="A9G0I2"/>
<keyword evidence="3" id="KW-1003">Cell membrane</keyword>
<keyword evidence="7 10" id="KW-0472">Membrane</keyword>
<organism evidence="13 14">
    <name type="scientific">Sorangium cellulosum (strain So ce56)</name>
    <name type="common">Polyangium cellulosum (strain So ce56)</name>
    <dbReference type="NCBI Taxonomy" id="448385"/>
    <lineage>
        <taxon>Bacteria</taxon>
        <taxon>Pseudomonadati</taxon>
        <taxon>Myxococcota</taxon>
        <taxon>Polyangia</taxon>
        <taxon>Polyangiales</taxon>
        <taxon>Polyangiaceae</taxon>
        <taxon>Sorangium</taxon>
    </lineage>
</organism>
<dbReference type="eggNOG" id="COG1989">
    <property type="taxonomic scope" value="Bacteria"/>
</dbReference>
<feature type="transmembrane region" description="Helical" evidence="10">
    <location>
        <begin position="114"/>
        <end position="133"/>
    </location>
</feature>
<dbReference type="PRINTS" id="PR00864">
    <property type="entry name" value="PREPILNPTASE"/>
</dbReference>
<dbReference type="InterPro" id="IPR050882">
    <property type="entry name" value="Prepilin_peptidase/N-MTase"/>
</dbReference>
<evidence type="ECO:0000259" key="11">
    <source>
        <dbReference type="Pfam" id="PF01478"/>
    </source>
</evidence>
<dbReference type="PANTHER" id="PTHR30487">
    <property type="entry name" value="TYPE 4 PREPILIN-LIKE PROTEINS LEADER PEPTIDE-PROCESSING ENZYME"/>
    <property type="match status" value="1"/>
</dbReference>
<dbReference type="EC" id="2.1.1.-" evidence="9"/>
<dbReference type="STRING" id="448385.sce8692"/>
<protein>
    <recommendedName>
        <fullName evidence="9">Prepilin leader peptidase/N-methyltransferase</fullName>
        <ecNumber evidence="9">2.1.1.-</ecNumber>
        <ecNumber evidence="9">3.4.23.43</ecNumber>
    </recommendedName>
</protein>
<evidence type="ECO:0000256" key="8">
    <source>
        <dbReference type="RuleBase" id="RU003793"/>
    </source>
</evidence>
<dbReference type="GO" id="GO:0032259">
    <property type="term" value="P:methylation"/>
    <property type="evidence" value="ECO:0007669"/>
    <property type="project" value="UniProtKB-KW"/>
</dbReference>
<evidence type="ECO:0000313" key="14">
    <source>
        <dbReference type="Proteomes" id="UP000002139"/>
    </source>
</evidence>
<proteinExistence type="inferred from homology"/>
<comment type="catalytic activity">
    <reaction evidence="9">
        <text>Typically cleaves a -Gly-|-Phe- bond to release an N-terminal, basic peptide of 5-8 residues from type IV prepilin, and then N-methylates the new N-terminal amino group, the methyl donor being S-adenosyl-L-methionine.</text>
        <dbReference type="EC" id="3.4.23.43"/>
    </reaction>
</comment>
<feature type="domain" description="Prepilin type IV endopeptidase peptidase" evidence="11">
    <location>
        <begin position="122"/>
        <end position="231"/>
    </location>
</feature>
<keyword evidence="9 13" id="KW-0378">Hydrolase</keyword>
<dbReference type="Gene3D" id="1.20.120.1220">
    <property type="match status" value="1"/>
</dbReference>
<feature type="transmembrane region" description="Helical" evidence="10">
    <location>
        <begin position="208"/>
        <end position="236"/>
    </location>
</feature>
<dbReference type="GO" id="GO:0008168">
    <property type="term" value="F:methyltransferase activity"/>
    <property type="evidence" value="ECO:0007669"/>
    <property type="project" value="UniProtKB-KW"/>
</dbReference>
<dbReference type="BioCyc" id="SCEL448385:SCE_RS44540-MONOMER"/>
<feature type="transmembrane region" description="Helical" evidence="10">
    <location>
        <begin position="166"/>
        <end position="188"/>
    </location>
</feature>
<dbReference type="OrthoDB" id="9789291at2"/>
<keyword evidence="9" id="KW-0489">Methyltransferase</keyword>
<evidence type="ECO:0000256" key="6">
    <source>
        <dbReference type="ARBA" id="ARBA00022989"/>
    </source>
</evidence>
<name>A9G0I2_SORC5</name>
<accession>A9G0I2</accession>
<dbReference type="GO" id="GO:0006465">
    <property type="term" value="P:signal peptide processing"/>
    <property type="evidence" value="ECO:0007669"/>
    <property type="project" value="TreeGrafter"/>
</dbReference>
<dbReference type="GO" id="GO:0004190">
    <property type="term" value="F:aspartic-type endopeptidase activity"/>
    <property type="evidence" value="ECO:0007669"/>
    <property type="project" value="UniProtKB-EC"/>
</dbReference>
<keyword evidence="5 9" id="KW-0812">Transmembrane</keyword>
<evidence type="ECO:0000256" key="10">
    <source>
        <dbReference type="SAM" id="Phobius"/>
    </source>
</evidence>
<keyword evidence="9" id="KW-0645">Protease</keyword>
<keyword evidence="4" id="KW-0997">Cell inner membrane</keyword>
<keyword evidence="9" id="KW-0511">Multifunctional enzyme</keyword>
<dbReference type="PANTHER" id="PTHR30487:SF0">
    <property type="entry name" value="PREPILIN LEADER PEPTIDASE_N-METHYLTRANSFERASE-RELATED"/>
    <property type="match status" value="1"/>
</dbReference>
<reference evidence="13 14" key="1">
    <citation type="journal article" date="2007" name="Nat. Biotechnol.">
        <title>Complete genome sequence of the myxobacterium Sorangium cellulosum.</title>
        <authorList>
            <person name="Schneiker S."/>
            <person name="Perlova O."/>
            <person name="Kaiser O."/>
            <person name="Gerth K."/>
            <person name="Alici A."/>
            <person name="Altmeyer M.O."/>
            <person name="Bartels D."/>
            <person name="Bekel T."/>
            <person name="Beyer S."/>
            <person name="Bode E."/>
            <person name="Bode H.B."/>
            <person name="Bolten C.J."/>
            <person name="Choudhuri J.V."/>
            <person name="Doss S."/>
            <person name="Elnakady Y.A."/>
            <person name="Frank B."/>
            <person name="Gaigalat L."/>
            <person name="Goesmann A."/>
            <person name="Groeger C."/>
            <person name="Gross F."/>
            <person name="Jelsbak L."/>
            <person name="Jelsbak L."/>
            <person name="Kalinowski J."/>
            <person name="Kegler C."/>
            <person name="Knauber T."/>
            <person name="Konietzny S."/>
            <person name="Kopp M."/>
            <person name="Krause L."/>
            <person name="Krug D."/>
            <person name="Linke B."/>
            <person name="Mahmud T."/>
            <person name="Martinez-Arias R."/>
            <person name="McHardy A.C."/>
            <person name="Merai M."/>
            <person name="Meyer F."/>
            <person name="Mormann S."/>
            <person name="Munoz-Dorado J."/>
            <person name="Perez J."/>
            <person name="Pradella S."/>
            <person name="Rachid S."/>
            <person name="Raddatz G."/>
            <person name="Rosenau F."/>
            <person name="Rueckert C."/>
            <person name="Sasse F."/>
            <person name="Scharfe M."/>
            <person name="Schuster S.C."/>
            <person name="Suen G."/>
            <person name="Treuner-Lange A."/>
            <person name="Velicer G.J."/>
            <person name="Vorholter F.-J."/>
            <person name="Weissman K.J."/>
            <person name="Welch R.D."/>
            <person name="Wenzel S.C."/>
            <person name="Whitworth D.E."/>
            <person name="Wilhelm S."/>
            <person name="Wittmann C."/>
            <person name="Bloecker H."/>
            <person name="Puehler A."/>
            <person name="Mueller R."/>
        </authorList>
    </citation>
    <scope>NUCLEOTIDE SEQUENCE [LARGE SCALE GENOMIC DNA]</scope>
    <source>
        <strain evidence="14">So ce56</strain>
    </source>
</reference>
<feature type="domain" description="Prepilin peptidase A24 N-terminal" evidence="12">
    <location>
        <begin position="18"/>
        <end position="97"/>
    </location>
</feature>
<dbReference type="InterPro" id="IPR010627">
    <property type="entry name" value="Prepilin_pept_A24_N"/>
</dbReference>
<dbReference type="EC" id="3.4.23.43" evidence="9"/>
<dbReference type="Pfam" id="PF01478">
    <property type="entry name" value="Peptidase_A24"/>
    <property type="match status" value="1"/>
</dbReference>
<evidence type="ECO:0000256" key="5">
    <source>
        <dbReference type="ARBA" id="ARBA00022692"/>
    </source>
</evidence>
<evidence type="ECO:0000256" key="9">
    <source>
        <dbReference type="RuleBase" id="RU003794"/>
    </source>
</evidence>
<dbReference type="Pfam" id="PF06750">
    <property type="entry name" value="A24_N_bact"/>
    <property type="match status" value="1"/>
</dbReference>
<comment type="similarity">
    <text evidence="2 8">Belongs to the peptidase A24 family.</text>
</comment>
<dbReference type="HOGENOM" id="CLU_057101_0_1_7"/>
<comment type="subcellular location">
    <subcellularLocation>
        <location evidence="1">Cell inner membrane</location>
        <topology evidence="1">Multi-pass membrane protein</topology>
    </subcellularLocation>
    <subcellularLocation>
        <location evidence="9">Cell membrane</location>
        <topology evidence="9">Multi-pass membrane protein</topology>
    </subcellularLocation>
</comment>
<dbReference type="KEGG" id="scl:sce8692"/>
<dbReference type="InterPro" id="IPR014032">
    <property type="entry name" value="Peptidase_A24A_bac"/>
</dbReference>